<accession>A0A381YK84</accession>
<evidence type="ECO:0000256" key="2">
    <source>
        <dbReference type="ARBA" id="ARBA00022980"/>
    </source>
</evidence>
<evidence type="ECO:0000256" key="1">
    <source>
        <dbReference type="ARBA" id="ARBA00009356"/>
    </source>
</evidence>
<keyword evidence="3" id="KW-0687">Ribonucleoprotein</keyword>
<dbReference type="GO" id="GO:0019843">
    <property type="term" value="F:rRNA binding"/>
    <property type="evidence" value="ECO:0007669"/>
    <property type="project" value="InterPro"/>
</dbReference>
<dbReference type="AlphaFoldDB" id="A0A381YK84"/>
<organism evidence="5">
    <name type="scientific">marine metagenome</name>
    <dbReference type="NCBI Taxonomy" id="408172"/>
    <lineage>
        <taxon>unclassified sequences</taxon>
        <taxon>metagenomes</taxon>
        <taxon>ecological metagenomes</taxon>
    </lineage>
</organism>
<gene>
    <name evidence="5" type="ORF">METZ01_LOCUS130234</name>
</gene>
<name>A0A381YK84_9ZZZZ</name>
<dbReference type="PANTHER" id="PTHR11655:SF14">
    <property type="entry name" value="LARGE RIBOSOMAL SUBUNIT PROTEIN UL6M"/>
    <property type="match status" value="1"/>
</dbReference>
<dbReference type="GO" id="GO:0002181">
    <property type="term" value="P:cytoplasmic translation"/>
    <property type="evidence" value="ECO:0007669"/>
    <property type="project" value="TreeGrafter"/>
</dbReference>
<dbReference type="PRINTS" id="PR00059">
    <property type="entry name" value="RIBOSOMALL6"/>
</dbReference>
<dbReference type="PIRSF" id="PIRSF002162">
    <property type="entry name" value="Ribosomal_L6"/>
    <property type="match status" value="1"/>
</dbReference>
<dbReference type="Pfam" id="PF00347">
    <property type="entry name" value="Ribosomal_L6"/>
    <property type="match status" value="2"/>
</dbReference>
<dbReference type="InterPro" id="IPR020040">
    <property type="entry name" value="Ribosomal_uL6_a/b-dom"/>
</dbReference>
<reference evidence="5" key="1">
    <citation type="submission" date="2018-05" db="EMBL/GenBank/DDBJ databases">
        <authorList>
            <person name="Lanie J.A."/>
            <person name="Ng W.-L."/>
            <person name="Kazmierczak K.M."/>
            <person name="Andrzejewski T.M."/>
            <person name="Davidsen T.M."/>
            <person name="Wayne K.J."/>
            <person name="Tettelin H."/>
            <person name="Glass J.I."/>
            <person name="Rusch D."/>
            <person name="Podicherti R."/>
            <person name="Tsui H.-C.T."/>
            <person name="Winkler M.E."/>
        </authorList>
    </citation>
    <scope>NUCLEOTIDE SEQUENCE</scope>
</reference>
<feature type="domain" description="Large ribosomal subunit protein uL6 alpha-beta" evidence="4">
    <location>
        <begin position="90"/>
        <end position="163"/>
    </location>
</feature>
<dbReference type="NCBIfam" id="TIGR03654">
    <property type="entry name" value="L6_bact"/>
    <property type="match status" value="1"/>
</dbReference>
<dbReference type="SUPFAM" id="SSF56053">
    <property type="entry name" value="Ribosomal protein L6"/>
    <property type="match status" value="2"/>
</dbReference>
<dbReference type="GO" id="GO:0003735">
    <property type="term" value="F:structural constituent of ribosome"/>
    <property type="evidence" value="ECO:0007669"/>
    <property type="project" value="InterPro"/>
</dbReference>
<dbReference type="GO" id="GO:0022625">
    <property type="term" value="C:cytosolic large ribosomal subunit"/>
    <property type="evidence" value="ECO:0007669"/>
    <property type="project" value="TreeGrafter"/>
</dbReference>
<evidence type="ECO:0000256" key="3">
    <source>
        <dbReference type="ARBA" id="ARBA00023274"/>
    </source>
</evidence>
<protein>
    <recommendedName>
        <fullName evidence="4">Large ribosomal subunit protein uL6 alpha-beta domain-containing protein</fullName>
    </recommendedName>
</protein>
<sequence>MSKIGKRPIKLVQDVKVAFNNRVLEVKGPKGELELQTHPDVDLVIDNETLSVIPSNEGSTKTALIGTTWKHINNMIHGVSQGFQKQLNLVGVGFRATLNQKELVLNLGYSHPIKYSLPDGISASVNANTKITLESSDKQLLGQVSAEIQKFRPPEPYKGKGVLFEGQKLKRKAGKSGKI</sequence>
<dbReference type="InterPro" id="IPR036789">
    <property type="entry name" value="Ribosomal_uL6-like_a/b-dom_sf"/>
</dbReference>
<dbReference type="PROSITE" id="PS00525">
    <property type="entry name" value="RIBOSOMAL_L6_1"/>
    <property type="match status" value="1"/>
</dbReference>
<proteinExistence type="inferred from homology"/>
<comment type="similarity">
    <text evidence="1">Belongs to the universal ribosomal protein uL6 family.</text>
</comment>
<evidence type="ECO:0000313" key="5">
    <source>
        <dbReference type="EMBL" id="SVA77380.1"/>
    </source>
</evidence>
<keyword evidence="2" id="KW-0689">Ribosomal protein</keyword>
<dbReference type="InterPro" id="IPR019906">
    <property type="entry name" value="Ribosomal_uL6_bac-type"/>
</dbReference>
<feature type="domain" description="Large ribosomal subunit protein uL6 alpha-beta" evidence="4">
    <location>
        <begin position="14"/>
        <end position="82"/>
    </location>
</feature>
<evidence type="ECO:0000259" key="4">
    <source>
        <dbReference type="Pfam" id="PF00347"/>
    </source>
</evidence>
<dbReference type="EMBL" id="UINC01018424">
    <property type="protein sequence ID" value="SVA77380.1"/>
    <property type="molecule type" value="Genomic_DNA"/>
</dbReference>
<dbReference type="FunFam" id="3.90.930.12:FF:000001">
    <property type="entry name" value="50S ribosomal protein L6"/>
    <property type="match status" value="1"/>
</dbReference>
<dbReference type="Gene3D" id="3.90.930.12">
    <property type="entry name" value="Ribosomal protein L6, alpha-beta domain"/>
    <property type="match status" value="2"/>
</dbReference>
<dbReference type="InterPro" id="IPR002358">
    <property type="entry name" value="Ribosomal_uL6_CS"/>
</dbReference>
<dbReference type="PANTHER" id="PTHR11655">
    <property type="entry name" value="60S/50S RIBOSOMAL PROTEIN L6/L9"/>
    <property type="match status" value="1"/>
</dbReference>
<dbReference type="InterPro" id="IPR000702">
    <property type="entry name" value="Ribosomal_uL6-like"/>
</dbReference>